<protein>
    <submittedName>
        <fullName evidence="2">Uncharacterized protein</fullName>
    </submittedName>
</protein>
<evidence type="ECO:0000313" key="3">
    <source>
        <dbReference type="Proteomes" id="UP001519332"/>
    </source>
</evidence>
<name>A0ABS4TC12_9PSEU</name>
<dbReference type="RefSeq" id="WP_209637138.1">
    <property type="nucleotide sequence ID" value="NZ_JAGINW010000001.1"/>
</dbReference>
<organism evidence="2 3">
    <name type="scientific">Kibdelosporangium banguiense</name>
    <dbReference type="NCBI Taxonomy" id="1365924"/>
    <lineage>
        <taxon>Bacteria</taxon>
        <taxon>Bacillati</taxon>
        <taxon>Actinomycetota</taxon>
        <taxon>Actinomycetes</taxon>
        <taxon>Pseudonocardiales</taxon>
        <taxon>Pseudonocardiaceae</taxon>
        <taxon>Kibdelosporangium</taxon>
    </lineage>
</organism>
<gene>
    <name evidence="2" type="ORF">JOF56_002343</name>
</gene>
<evidence type="ECO:0000256" key="1">
    <source>
        <dbReference type="SAM" id="MobiDB-lite"/>
    </source>
</evidence>
<dbReference type="Proteomes" id="UP001519332">
    <property type="component" value="Unassembled WGS sequence"/>
</dbReference>
<evidence type="ECO:0000313" key="2">
    <source>
        <dbReference type="EMBL" id="MBP2321958.1"/>
    </source>
</evidence>
<keyword evidence="3" id="KW-1185">Reference proteome</keyword>
<proteinExistence type="predicted"/>
<accession>A0ABS4TC12</accession>
<dbReference type="EMBL" id="JAGINW010000001">
    <property type="protein sequence ID" value="MBP2321958.1"/>
    <property type="molecule type" value="Genomic_DNA"/>
</dbReference>
<reference evidence="2 3" key="1">
    <citation type="submission" date="2021-03" db="EMBL/GenBank/DDBJ databases">
        <title>Sequencing the genomes of 1000 actinobacteria strains.</title>
        <authorList>
            <person name="Klenk H.-P."/>
        </authorList>
    </citation>
    <scope>NUCLEOTIDE SEQUENCE [LARGE SCALE GENOMIC DNA]</scope>
    <source>
        <strain evidence="2 3">DSM 46670</strain>
    </source>
</reference>
<comment type="caution">
    <text evidence="2">The sequence shown here is derived from an EMBL/GenBank/DDBJ whole genome shotgun (WGS) entry which is preliminary data.</text>
</comment>
<sequence length="196" mass="21578">MTDRAYEDAAVLLLRQLTGRLADDTVDPLWSYLGAGEYEMFEDMLFGQLETEQVGLTGEEVELFRGLLDNPQDARLTQLPPLNELPQYEFTAPPDDSSTSAADAVAREWAAAQPKPVRVLRAWRQPANAAAHAKPGWVYVVVVPSGAPVKRARAELGAKLMVRKVGSWPVEPVAAGERPPDYQRSALQAGKQVWPE</sequence>
<feature type="region of interest" description="Disordered" evidence="1">
    <location>
        <begin position="172"/>
        <end position="196"/>
    </location>
</feature>